<dbReference type="InterPro" id="IPR014729">
    <property type="entry name" value="Rossmann-like_a/b/a_fold"/>
</dbReference>
<evidence type="ECO:0000259" key="2">
    <source>
        <dbReference type="Pfam" id="PF00582"/>
    </source>
</evidence>
<sequence>MSRTATPRQGRVLVGYDGSEHSLRALDRAADEAARRGTGLEVLCGWPWGRNLVPESVMRCGDGQVLHEQAGLAMKRAVIRVHRRAPGLSVTPTLTVEAPARALVRSGHSACLTVLGSRGHGGFAGLLLGSVTLRVAAHTTSPLLVVRDDVRGTRRSVLVGVESDADTDALRFGFEEAVRLGADLRVLHAWQYPASPGTQPPGPLFRDDVRVLAKAAEAVPEFAVAPLRDAYPGVRVRTEALCTGAGHALTEASREADVVVIAAHRASSRLGLQLGPVTHAVLHHAHCPVVLVPTG</sequence>
<evidence type="ECO:0000313" key="3">
    <source>
        <dbReference type="EMBL" id="NVK78769.1"/>
    </source>
</evidence>
<dbReference type="EMBL" id="JABBXF010000029">
    <property type="protein sequence ID" value="NVK78769.1"/>
    <property type="molecule type" value="Genomic_DNA"/>
</dbReference>
<comment type="caution">
    <text evidence="3">The sequence shown here is derived from an EMBL/GenBank/DDBJ whole genome shotgun (WGS) entry which is preliminary data.</text>
</comment>
<dbReference type="RefSeq" id="WP_171081197.1">
    <property type="nucleotide sequence ID" value="NZ_BNBU01000006.1"/>
</dbReference>
<organism evidence="3 4">
    <name type="scientific">Streptomyces morookaense</name>
    <name type="common">Streptoverticillium morookaense</name>
    <dbReference type="NCBI Taxonomy" id="1970"/>
    <lineage>
        <taxon>Bacteria</taxon>
        <taxon>Bacillati</taxon>
        <taxon>Actinomycetota</taxon>
        <taxon>Actinomycetes</taxon>
        <taxon>Kitasatosporales</taxon>
        <taxon>Streptomycetaceae</taxon>
        <taxon>Streptomyces</taxon>
    </lineage>
</organism>
<dbReference type="Proteomes" id="UP000587462">
    <property type="component" value="Unassembled WGS sequence"/>
</dbReference>
<reference evidence="3 4" key="1">
    <citation type="submission" date="2020-04" db="EMBL/GenBank/DDBJ databases">
        <title>Draft Genome Sequence of Streptomyces morookaense DSM 40503, an 8-azaguanine-producing strain.</title>
        <authorList>
            <person name="Qi J."/>
            <person name="Gao J.-M."/>
        </authorList>
    </citation>
    <scope>NUCLEOTIDE SEQUENCE [LARGE SCALE GENOMIC DNA]</scope>
    <source>
        <strain evidence="3 4">DSM 40503</strain>
    </source>
</reference>
<dbReference type="Pfam" id="PF00582">
    <property type="entry name" value="Usp"/>
    <property type="match status" value="2"/>
</dbReference>
<accession>A0A7Y7B4A4</accession>
<keyword evidence="4" id="KW-1185">Reference proteome</keyword>
<feature type="domain" description="UspA" evidence="2">
    <location>
        <begin position="11"/>
        <end position="147"/>
    </location>
</feature>
<dbReference type="PANTHER" id="PTHR46268">
    <property type="entry name" value="STRESS RESPONSE PROTEIN NHAX"/>
    <property type="match status" value="1"/>
</dbReference>
<dbReference type="Gene3D" id="3.40.50.620">
    <property type="entry name" value="HUPs"/>
    <property type="match status" value="2"/>
</dbReference>
<dbReference type="PRINTS" id="PR01438">
    <property type="entry name" value="UNVRSLSTRESS"/>
</dbReference>
<dbReference type="InterPro" id="IPR006015">
    <property type="entry name" value="Universal_stress_UspA"/>
</dbReference>
<dbReference type="PANTHER" id="PTHR46268:SF6">
    <property type="entry name" value="UNIVERSAL STRESS PROTEIN UP12"/>
    <property type="match status" value="1"/>
</dbReference>
<evidence type="ECO:0000256" key="1">
    <source>
        <dbReference type="ARBA" id="ARBA00008791"/>
    </source>
</evidence>
<dbReference type="SUPFAM" id="SSF52402">
    <property type="entry name" value="Adenine nucleotide alpha hydrolases-like"/>
    <property type="match status" value="2"/>
</dbReference>
<name>A0A7Y7B4A4_STRMO</name>
<evidence type="ECO:0000313" key="4">
    <source>
        <dbReference type="Proteomes" id="UP000587462"/>
    </source>
</evidence>
<feature type="domain" description="UspA" evidence="2">
    <location>
        <begin position="155"/>
        <end position="293"/>
    </location>
</feature>
<dbReference type="InterPro" id="IPR006016">
    <property type="entry name" value="UspA"/>
</dbReference>
<comment type="similarity">
    <text evidence="1">Belongs to the universal stress protein A family.</text>
</comment>
<protein>
    <submittedName>
        <fullName evidence="3">Universal stress protein</fullName>
    </submittedName>
</protein>
<gene>
    <name evidence="3" type="ORF">HG542_13955</name>
</gene>
<dbReference type="AlphaFoldDB" id="A0A7Y7B4A4"/>
<proteinExistence type="inferred from homology"/>